<dbReference type="Gene3D" id="1.20.5.2280">
    <property type="match status" value="1"/>
</dbReference>
<proteinExistence type="predicted"/>
<comment type="caution">
    <text evidence="1">The sequence shown here is derived from an EMBL/GenBank/DDBJ whole genome shotgun (WGS) entry which is preliminary data.</text>
</comment>
<evidence type="ECO:0000313" key="2">
    <source>
        <dbReference type="Proteomes" id="UP000033774"/>
    </source>
</evidence>
<dbReference type="AlphaFoldDB" id="A0A0F3IP12"/>
<evidence type="ECO:0000313" key="1">
    <source>
        <dbReference type="EMBL" id="KJV08362.1"/>
    </source>
</evidence>
<dbReference type="EMBL" id="LAJY01000617">
    <property type="protein sequence ID" value="KJV08362.1"/>
    <property type="molecule type" value="Genomic_DNA"/>
</dbReference>
<name>A0A0F3IP12_9PROT</name>
<dbReference type="Proteomes" id="UP000033774">
    <property type="component" value="Unassembled WGS sequence"/>
</dbReference>
<accession>A0A0F3IP12</accession>
<organism evidence="1 2">
    <name type="scientific">Elstera litoralis</name>
    <dbReference type="NCBI Taxonomy" id="552518"/>
    <lineage>
        <taxon>Bacteria</taxon>
        <taxon>Pseudomonadati</taxon>
        <taxon>Pseudomonadota</taxon>
        <taxon>Alphaproteobacteria</taxon>
        <taxon>Rhodospirillales</taxon>
        <taxon>Rhodospirillaceae</taxon>
        <taxon>Elstera</taxon>
    </lineage>
</organism>
<keyword evidence="2" id="KW-1185">Reference proteome</keyword>
<reference evidence="1 2" key="1">
    <citation type="submission" date="2015-03" db="EMBL/GenBank/DDBJ databases">
        <title>Draft genome sequence of Elstera litoralis.</title>
        <authorList>
            <person name="Rahalkar M.C."/>
            <person name="Dhakephalkar P.K."/>
            <person name="Pore S.D."/>
            <person name="Arora P."/>
            <person name="Kapse N.G."/>
            <person name="Pandit P.S."/>
        </authorList>
    </citation>
    <scope>NUCLEOTIDE SEQUENCE [LARGE SCALE GENOMIC DNA]</scope>
    <source>
        <strain evidence="1 2">Dia-1</strain>
    </source>
</reference>
<sequence>MSETRSTLENIAHAFAGELEARDDRLAKLITDGFDQLNTRLAAVEQRLSTQDQRLTAQEQSDRNLLQAMGNLQGQIAALSRVSRS</sequence>
<protein>
    <submittedName>
        <fullName evidence="1">Uncharacterized protein</fullName>
    </submittedName>
</protein>
<gene>
    <name evidence="1" type="ORF">VZ95_18280</name>
</gene>
<dbReference type="RefSeq" id="WP_045777135.1">
    <property type="nucleotide sequence ID" value="NZ_LAJY01000617.1"/>
</dbReference>